<sequence length="335" mass="37930">MLRETKDWLWSLCGRPLAHPYDLCSLHGGRSDCEACLHMSPALIIGWADPLCGPRSAVWMRGRADVSPRLGDLRLALPSPAERVESNIETLDYLRSISCLEKGFVELADNVLKTSLELTHECNKNDRDLVSEEFYLELERVERQLAQQKHRLHQSLTDLRTQQPGNKSTLSNLTDCIHETLAEMVQFYIEWQKVELKCQIVAPLHRRMPLSPGQHCGVLLNSISLPNGEQLKSGRHVLVSANKPSDLLHREWVVEDKESHVMSTVPAPFVWLSSADITPVQSPKNSPVNSRRSTPILLDASKPNNRMAVERFVTAEILIFCHYTLLGITFIKMTE</sequence>
<name>A0A183T3Q7_SCHSO</name>
<evidence type="ECO:0000313" key="2">
    <source>
        <dbReference type="EMBL" id="VDL97490.1"/>
    </source>
</evidence>
<dbReference type="AlphaFoldDB" id="A0A183T3Q7"/>
<evidence type="ECO:0000256" key="1">
    <source>
        <dbReference type="SAM" id="Coils"/>
    </source>
</evidence>
<dbReference type="EMBL" id="UYSU01036299">
    <property type="protein sequence ID" value="VDL97490.1"/>
    <property type="molecule type" value="Genomic_DNA"/>
</dbReference>
<dbReference type="OrthoDB" id="6276841at2759"/>
<keyword evidence="1" id="KW-0175">Coiled coil</keyword>
<reference evidence="4" key="1">
    <citation type="submission" date="2016-06" db="UniProtKB">
        <authorList>
            <consortium name="WormBaseParasite"/>
        </authorList>
    </citation>
    <scope>IDENTIFICATION</scope>
</reference>
<protein>
    <submittedName>
        <fullName evidence="4">SH3_10 domain-containing protein</fullName>
    </submittedName>
</protein>
<accession>A0A183T3Q7</accession>
<organism evidence="4">
    <name type="scientific">Schistocephalus solidus</name>
    <name type="common">Tapeworm</name>
    <dbReference type="NCBI Taxonomy" id="70667"/>
    <lineage>
        <taxon>Eukaryota</taxon>
        <taxon>Metazoa</taxon>
        <taxon>Spiralia</taxon>
        <taxon>Lophotrochozoa</taxon>
        <taxon>Platyhelminthes</taxon>
        <taxon>Cestoda</taxon>
        <taxon>Eucestoda</taxon>
        <taxon>Diphyllobothriidea</taxon>
        <taxon>Diphyllobothriidae</taxon>
        <taxon>Schistocephalus</taxon>
    </lineage>
</organism>
<proteinExistence type="predicted"/>
<keyword evidence="3" id="KW-1185">Reference proteome</keyword>
<dbReference type="STRING" id="70667.A0A183T3Q7"/>
<evidence type="ECO:0000313" key="3">
    <source>
        <dbReference type="Proteomes" id="UP000275846"/>
    </source>
</evidence>
<reference evidence="2 3" key="2">
    <citation type="submission" date="2018-11" db="EMBL/GenBank/DDBJ databases">
        <authorList>
            <consortium name="Pathogen Informatics"/>
        </authorList>
    </citation>
    <scope>NUCLEOTIDE SEQUENCE [LARGE SCALE GENOMIC DNA]</scope>
    <source>
        <strain evidence="2 3">NST_G2</strain>
    </source>
</reference>
<feature type="coiled-coil region" evidence="1">
    <location>
        <begin position="131"/>
        <end position="158"/>
    </location>
</feature>
<dbReference type="WBParaSite" id="SSLN_0001153201-mRNA-1">
    <property type="protein sequence ID" value="SSLN_0001153201-mRNA-1"/>
    <property type="gene ID" value="SSLN_0001153201"/>
</dbReference>
<gene>
    <name evidence="2" type="ORF">SSLN_LOCUS11105</name>
</gene>
<evidence type="ECO:0000313" key="4">
    <source>
        <dbReference type="WBParaSite" id="SSLN_0001153201-mRNA-1"/>
    </source>
</evidence>
<dbReference type="Proteomes" id="UP000275846">
    <property type="component" value="Unassembled WGS sequence"/>
</dbReference>